<evidence type="ECO:0008006" key="5">
    <source>
        <dbReference type="Google" id="ProtNLM"/>
    </source>
</evidence>
<dbReference type="OrthoDB" id="7376531at2"/>
<dbReference type="AlphaFoldDB" id="A0A2P7AVH5"/>
<organism evidence="3 4">
    <name type="scientific">Phyllobacterium endophyticum</name>
    <dbReference type="NCBI Taxonomy" id="1149773"/>
    <lineage>
        <taxon>Bacteria</taxon>
        <taxon>Pseudomonadati</taxon>
        <taxon>Pseudomonadota</taxon>
        <taxon>Alphaproteobacteria</taxon>
        <taxon>Hyphomicrobiales</taxon>
        <taxon>Phyllobacteriaceae</taxon>
        <taxon>Phyllobacterium</taxon>
    </lineage>
</organism>
<evidence type="ECO:0000256" key="1">
    <source>
        <dbReference type="SAM" id="MobiDB-lite"/>
    </source>
</evidence>
<comment type="caution">
    <text evidence="3">The sequence shown here is derived from an EMBL/GenBank/DDBJ whole genome shotgun (WGS) entry which is preliminary data.</text>
</comment>
<feature type="chain" id="PRO_5015145178" description="PepSY domain-containing protein" evidence="2">
    <location>
        <begin position="20"/>
        <end position="106"/>
    </location>
</feature>
<protein>
    <recommendedName>
        <fullName evidence="5">PepSY domain-containing protein</fullName>
    </recommendedName>
</protein>
<dbReference type="Proteomes" id="UP000241158">
    <property type="component" value="Unassembled WGS sequence"/>
</dbReference>
<dbReference type="EMBL" id="PGGN01000002">
    <property type="protein sequence ID" value="PSH58220.1"/>
    <property type="molecule type" value="Genomic_DNA"/>
</dbReference>
<accession>A0A2P7AVH5</accession>
<name>A0A2P7AVH5_9HYPH</name>
<feature type="signal peptide" evidence="2">
    <location>
        <begin position="1"/>
        <end position="19"/>
    </location>
</feature>
<reference evidence="4" key="1">
    <citation type="submission" date="2017-11" db="EMBL/GenBank/DDBJ databases">
        <authorList>
            <person name="Kuznetsova I."/>
            <person name="Sazanova A."/>
            <person name="Chirak E."/>
            <person name="Safronova V."/>
            <person name="Willems A."/>
        </authorList>
    </citation>
    <scope>NUCLEOTIDE SEQUENCE [LARGE SCALE GENOMIC DNA]</scope>
    <source>
        <strain evidence="4">PEPV15</strain>
    </source>
</reference>
<keyword evidence="4" id="KW-1185">Reference proteome</keyword>
<gene>
    <name evidence="3" type="ORF">CU100_11350</name>
</gene>
<evidence type="ECO:0000256" key="2">
    <source>
        <dbReference type="SAM" id="SignalP"/>
    </source>
</evidence>
<dbReference type="RefSeq" id="WP_106716672.1">
    <property type="nucleotide sequence ID" value="NZ_JACHXT010000001.1"/>
</dbReference>
<proteinExistence type="predicted"/>
<evidence type="ECO:0000313" key="4">
    <source>
        <dbReference type="Proteomes" id="UP000241158"/>
    </source>
</evidence>
<evidence type="ECO:0000313" key="3">
    <source>
        <dbReference type="EMBL" id="PSH58220.1"/>
    </source>
</evidence>
<feature type="region of interest" description="Disordered" evidence="1">
    <location>
        <begin position="18"/>
        <end position="51"/>
    </location>
</feature>
<sequence>MKRLLFALAASSVIATAHAQEAAKPSTDPQTPAVATPDTQNPAAPVAGANSFTEAQAKERIEAKGYTDVSALTKGEDGIWTGTAMKSGKSFEVKLDYQGNITEAAK</sequence>
<keyword evidence="2" id="KW-0732">Signal</keyword>